<sequence>MRKIDYHVMKRGLIATDNECGDTGIVKIYGNQCFIGLIDALGHGKEAFDVAALAESYLLTHYEQDLTMILTGLHEYLKGTRGAVAAICRLYLDTGILKYSGVGNISIRLFSSRPRRLITRDGIIGYMIPCPTQSCAILCPGDICILSSDGVREHFDLADYPDILMGSARRITNGFIDQLGKKHDDASCIALRYGI</sequence>
<dbReference type="Pfam" id="PF07228">
    <property type="entry name" value="SpoIIE"/>
    <property type="match status" value="1"/>
</dbReference>
<protein>
    <submittedName>
        <fullName evidence="2">Stage II sporulation protein E (SpoIIE)</fullName>
    </submittedName>
</protein>
<dbReference type="PANTHER" id="PTHR35801">
    <property type="entry name" value="PHOSPHOSERINE PHOSPHATASE RSBX"/>
    <property type="match status" value="1"/>
</dbReference>
<dbReference type="InterPro" id="IPR036457">
    <property type="entry name" value="PPM-type-like_dom_sf"/>
</dbReference>
<dbReference type="Proteomes" id="UP000199608">
    <property type="component" value="Unassembled WGS sequence"/>
</dbReference>
<dbReference type="PANTHER" id="PTHR35801:SF1">
    <property type="entry name" value="PHOSPHOSERINE PHOSPHATASE RSBX"/>
    <property type="match status" value="1"/>
</dbReference>
<evidence type="ECO:0000259" key="1">
    <source>
        <dbReference type="SMART" id="SM00331"/>
    </source>
</evidence>
<gene>
    <name evidence="2" type="ORF">SAMN04487931_102437</name>
</gene>
<feature type="domain" description="PPM-type phosphatase" evidence="1">
    <location>
        <begin position="9"/>
        <end position="193"/>
    </location>
</feature>
<reference evidence="3" key="1">
    <citation type="submission" date="2016-10" db="EMBL/GenBank/DDBJ databases">
        <authorList>
            <person name="Varghese N."/>
            <person name="Submissions S."/>
        </authorList>
    </citation>
    <scope>NUCLEOTIDE SEQUENCE [LARGE SCALE GENOMIC DNA]</scope>
    <source>
        <strain evidence="3">DSM 3384</strain>
    </source>
</reference>
<dbReference type="InterPro" id="IPR039248">
    <property type="entry name" value="Ptase_RsbX"/>
</dbReference>
<keyword evidence="3" id="KW-1185">Reference proteome</keyword>
<proteinExistence type="predicted"/>
<accession>A0A1H2E242</accession>
<dbReference type="SUPFAM" id="SSF81606">
    <property type="entry name" value="PP2C-like"/>
    <property type="match status" value="1"/>
</dbReference>
<dbReference type="SMART" id="SM00331">
    <property type="entry name" value="PP2C_SIG"/>
    <property type="match status" value="1"/>
</dbReference>
<evidence type="ECO:0000313" key="2">
    <source>
        <dbReference type="EMBL" id="SDT89252.1"/>
    </source>
</evidence>
<name>A0A1H2E242_9BACT</name>
<evidence type="ECO:0000313" key="3">
    <source>
        <dbReference type="Proteomes" id="UP000199608"/>
    </source>
</evidence>
<dbReference type="EMBL" id="FNLL01000002">
    <property type="protein sequence ID" value="SDT89252.1"/>
    <property type="molecule type" value="Genomic_DNA"/>
</dbReference>
<dbReference type="RefSeq" id="WP_092230953.1">
    <property type="nucleotide sequence ID" value="NZ_FNLL01000002.1"/>
</dbReference>
<dbReference type="Gene3D" id="3.60.40.10">
    <property type="entry name" value="PPM-type phosphatase domain"/>
    <property type="match status" value="1"/>
</dbReference>
<dbReference type="AlphaFoldDB" id="A0A1H2E242"/>
<dbReference type="InterPro" id="IPR001932">
    <property type="entry name" value="PPM-type_phosphatase-like_dom"/>
</dbReference>
<organism evidence="2 3">
    <name type="scientific">Desulfobacula phenolica</name>
    <dbReference type="NCBI Taxonomy" id="90732"/>
    <lineage>
        <taxon>Bacteria</taxon>
        <taxon>Pseudomonadati</taxon>
        <taxon>Thermodesulfobacteriota</taxon>
        <taxon>Desulfobacteria</taxon>
        <taxon>Desulfobacterales</taxon>
        <taxon>Desulfobacteraceae</taxon>
        <taxon>Desulfobacula</taxon>
    </lineage>
</organism>